<reference evidence="2 3" key="1">
    <citation type="submission" date="2019-05" db="EMBL/GenBank/DDBJ databases">
        <title>Another draft genome of Portunus trituberculatus and its Hox gene families provides insights of decapod evolution.</title>
        <authorList>
            <person name="Jeong J.-H."/>
            <person name="Song I."/>
            <person name="Kim S."/>
            <person name="Choi T."/>
            <person name="Kim D."/>
            <person name="Ryu S."/>
            <person name="Kim W."/>
        </authorList>
    </citation>
    <scope>NUCLEOTIDE SEQUENCE [LARGE SCALE GENOMIC DNA]</scope>
    <source>
        <tissue evidence="2">Muscle</tissue>
    </source>
</reference>
<evidence type="ECO:0000313" key="2">
    <source>
        <dbReference type="EMBL" id="MPC74011.1"/>
    </source>
</evidence>
<accession>A0A5B7HM66</accession>
<feature type="region of interest" description="Disordered" evidence="1">
    <location>
        <begin position="1"/>
        <end position="38"/>
    </location>
</feature>
<sequence length="38" mass="4303">MNPHQASGVKQMRNVRTSQTKIKKTKTNGVLRGGCQYR</sequence>
<evidence type="ECO:0000313" key="3">
    <source>
        <dbReference type="Proteomes" id="UP000324222"/>
    </source>
</evidence>
<protein>
    <submittedName>
        <fullName evidence="2">Uncharacterized protein</fullName>
    </submittedName>
</protein>
<proteinExistence type="predicted"/>
<dbReference type="AlphaFoldDB" id="A0A5B7HM66"/>
<dbReference type="EMBL" id="VSRR010038051">
    <property type="protein sequence ID" value="MPC74011.1"/>
    <property type="molecule type" value="Genomic_DNA"/>
</dbReference>
<name>A0A5B7HM66_PORTR</name>
<dbReference type="Proteomes" id="UP000324222">
    <property type="component" value="Unassembled WGS sequence"/>
</dbReference>
<keyword evidence="3" id="KW-1185">Reference proteome</keyword>
<gene>
    <name evidence="2" type="ORF">E2C01_068355</name>
</gene>
<evidence type="ECO:0000256" key="1">
    <source>
        <dbReference type="SAM" id="MobiDB-lite"/>
    </source>
</evidence>
<organism evidence="2 3">
    <name type="scientific">Portunus trituberculatus</name>
    <name type="common">Swimming crab</name>
    <name type="synonym">Neptunus trituberculatus</name>
    <dbReference type="NCBI Taxonomy" id="210409"/>
    <lineage>
        <taxon>Eukaryota</taxon>
        <taxon>Metazoa</taxon>
        <taxon>Ecdysozoa</taxon>
        <taxon>Arthropoda</taxon>
        <taxon>Crustacea</taxon>
        <taxon>Multicrustacea</taxon>
        <taxon>Malacostraca</taxon>
        <taxon>Eumalacostraca</taxon>
        <taxon>Eucarida</taxon>
        <taxon>Decapoda</taxon>
        <taxon>Pleocyemata</taxon>
        <taxon>Brachyura</taxon>
        <taxon>Eubrachyura</taxon>
        <taxon>Portunoidea</taxon>
        <taxon>Portunidae</taxon>
        <taxon>Portuninae</taxon>
        <taxon>Portunus</taxon>
    </lineage>
</organism>
<comment type="caution">
    <text evidence="2">The sequence shown here is derived from an EMBL/GenBank/DDBJ whole genome shotgun (WGS) entry which is preliminary data.</text>
</comment>